<feature type="transmembrane region" description="Helical" evidence="1">
    <location>
        <begin position="156"/>
        <end position="185"/>
    </location>
</feature>
<evidence type="ECO:0008006" key="4">
    <source>
        <dbReference type="Google" id="ProtNLM"/>
    </source>
</evidence>
<proteinExistence type="predicted"/>
<feature type="transmembrane region" description="Helical" evidence="1">
    <location>
        <begin position="237"/>
        <end position="258"/>
    </location>
</feature>
<keyword evidence="1" id="KW-1133">Transmembrane helix</keyword>
<organism evidence="2 3">
    <name type="scientific">Halobacillus andaensis</name>
    <dbReference type="NCBI Taxonomy" id="1176239"/>
    <lineage>
        <taxon>Bacteria</taxon>
        <taxon>Bacillati</taxon>
        <taxon>Bacillota</taxon>
        <taxon>Bacilli</taxon>
        <taxon>Bacillales</taxon>
        <taxon>Bacillaceae</taxon>
        <taxon>Halobacillus</taxon>
    </lineage>
</organism>
<dbReference type="EMBL" id="BMEL01000005">
    <property type="protein sequence ID" value="GGF34227.1"/>
    <property type="molecule type" value="Genomic_DNA"/>
</dbReference>
<dbReference type="AlphaFoldDB" id="A0A917EZ61"/>
<accession>A0A917EZ61</accession>
<reference evidence="2" key="2">
    <citation type="submission" date="2020-09" db="EMBL/GenBank/DDBJ databases">
        <authorList>
            <person name="Sun Q."/>
            <person name="Zhou Y."/>
        </authorList>
    </citation>
    <scope>NUCLEOTIDE SEQUENCE</scope>
    <source>
        <strain evidence="2">CGMCC 1.12153</strain>
    </source>
</reference>
<dbReference type="PANTHER" id="PTHR37305">
    <property type="entry name" value="INTEGRAL MEMBRANE PROTEIN-RELATED"/>
    <property type="match status" value="1"/>
</dbReference>
<dbReference type="Proteomes" id="UP000660110">
    <property type="component" value="Unassembled WGS sequence"/>
</dbReference>
<reference evidence="2" key="1">
    <citation type="journal article" date="2014" name="Int. J. Syst. Evol. Microbiol.">
        <title>Complete genome sequence of Corynebacterium casei LMG S-19264T (=DSM 44701T), isolated from a smear-ripened cheese.</title>
        <authorList>
            <consortium name="US DOE Joint Genome Institute (JGI-PGF)"/>
            <person name="Walter F."/>
            <person name="Albersmeier A."/>
            <person name="Kalinowski J."/>
            <person name="Ruckert C."/>
        </authorList>
    </citation>
    <scope>NUCLEOTIDE SEQUENCE</scope>
    <source>
        <strain evidence="2">CGMCC 1.12153</strain>
    </source>
</reference>
<keyword evidence="3" id="KW-1185">Reference proteome</keyword>
<dbReference type="RefSeq" id="WP_188378985.1">
    <property type="nucleotide sequence ID" value="NZ_BMEL01000005.1"/>
</dbReference>
<dbReference type="Pfam" id="PF12679">
    <property type="entry name" value="ABC2_membrane_2"/>
    <property type="match status" value="1"/>
</dbReference>
<keyword evidence="1" id="KW-0812">Transmembrane</keyword>
<feature type="transmembrane region" description="Helical" evidence="1">
    <location>
        <begin position="288"/>
        <end position="310"/>
    </location>
</feature>
<evidence type="ECO:0000313" key="2">
    <source>
        <dbReference type="EMBL" id="GGF34227.1"/>
    </source>
</evidence>
<evidence type="ECO:0000313" key="3">
    <source>
        <dbReference type="Proteomes" id="UP000660110"/>
    </source>
</evidence>
<dbReference type="PANTHER" id="PTHR37305:SF1">
    <property type="entry name" value="MEMBRANE PROTEIN"/>
    <property type="match status" value="1"/>
</dbReference>
<keyword evidence="1" id="KW-0472">Membrane</keyword>
<protein>
    <recommendedName>
        <fullName evidence="4">ABC transporter permease</fullName>
    </recommendedName>
</protein>
<comment type="caution">
    <text evidence="2">The sequence shown here is derived from an EMBL/GenBank/DDBJ whole genome shotgun (WGS) entry which is preliminary data.</text>
</comment>
<evidence type="ECO:0000256" key="1">
    <source>
        <dbReference type="SAM" id="Phobius"/>
    </source>
</evidence>
<feature type="transmembrane region" description="Helical" evidence="1">
    <location>
        <begin position="114"/>
        <end position="135"/>
    </location>
</feature>
<feature type="transmembrane region" description="Helical" evidence="1">
    <location>
        <begin position="20"/>
        <end position="39"/>
    </location>
</feature>
<dbReference type="GO" id="GO:0140359">
    <property type="term" value="F:ABC-type transporter activity"/>
    <property type="evidence" value="ECO:0007669"/>
    <property type="project" value="InterPro"/>
</dbReference>
<feature type="transmembrane region" description="Helical" evidence="1">
    <location>
        <begin position="212"/>
        <end position="230"/>
    </location>
</feature>
<sequence length="318" mass="35911">MNNFIQLIKNEQMKMYSQTATWVMLIILAVLVVGIGVFFKVDGMLMEDSGEPSENWEEQLQAENEQLQQEIDKEPGFSGMNEETIAMNQYRLDHEIPPDDYDAWNFVQENRSNISLISLLTIIVAASIIANEFKWGTIKLLLIRPISRTKILAAKYVSVLVYAITMLLFLYVLSFITGSLLFGFASINEPYLFMKDGEVQEAPIFQHTASQYLLSSVNLVMMATFAFMISTVFRNSALAIGVAIFLMMSGNTIVGFFANQEWAKYILFANTDLNQFFTGTPMISGLTLGFSITVLIAYLIIFLGLAWVFFTKRDVTNA</sequence>
<gene>
    <name evidence="2" type="primary">yhcI</name>
    <name evidence="2" type="ORF">GCM10010954_36610</name>
</gene>
<name>A0A917EZ61_HALAA</name>
<dbReference type="GO" id="GO:0005886">
    <property type="term" value="C:plasma membrane"/>
    <property type="evidence" value="ECO:0007669"/>
    <property type="project" value="UniProtKB-SubCell"/>
</dbReference>